<dbReference type="SUPFAM" id="SSF52540">
    <property type="entry name" value="P-loop containing nucleoside triphosphate hydrolases"/>
    <property type="match status" value="1"/>
</dbReference>
<dbReference type="InterPro" id="IPR027417">
    <property type="entry name" value="P-loop_NTPase"/>
</dbReference>
<evidence type="ECO:0000313" key="3">
    <source>
        <dbReference type="Proteomes" id="UP000541347"/>
    </source>
</evidence>
<dbReference type="Pfam" id="PF13304">
    <property type="entry name" value="AAA_21"/>
    <property type="match status" value="1"/>
</dbReference>
<name>A0ABW9ZJV9_9HYPH</name>
<dbReference type="PANTHER" id="PTHR43581:SF4">
    <property type="entry name" value="ATP_GTP PHOSPHATASE"/>
    <property type="match status" value="1"/>
</dbReference>
<dbReference type="InterPro" id="IPR003959">
    <property type="entry name" value="ATPase_AAA_core"/>
</dbReference>
<feature type="domain" description="ATPase AAA-type core" evidence="1">
    <location>
        <begin position="22"/>
        <end position="361"/>
    </location>
</feature>
<dbReference type="PANTHER" id="PTHR43581">
    <property type="entry name" value="ATP/GTP PHOSPHATASE"/>
    <property type="match status" value="1"/>
</dbReference>
<accession>A0ABW9ZJV9</accession>
<evidence type="ECO:0000259" key="1">
    <source>
        <dbReference type="Pfam" id="PF13304"/>
    </source>
</evidence>
<dbReference type="RefSeq" id="WP_161675124.1">
    <property type="nucleotide sequence ID" value="NZ_JAABLP010000002.1"/>
</dbReference>
<organism evidence="2 3">
    <name type="scientific">Pannonibacter tanglangensis</name>
    <dbReference type="NCBI Taxonomy" id="2750084"/>
    <lineage>
        <taxon>Bacteria</taxon>
        <taxon>Pseudomonadati</taxon>
        <taxon>Pseudomonadota</taxon>
        <taxon>Alphaproteobacteria</taxon>
        <taxon>Hyphomicrobiales</taxon>
        <taxon>Stappiaceae</taxon>
        <taxon>Pannonibacter</taxon>
    </lineage>
</organism>
<gene>
    <name evidence="2" type="ORF">GWI71_06455</name>
</gene>
<dbReference type="Proteomes" id="UP000541347">
    <property type="component" value="Unassembled WGS sequence"/>
</dbReference>
<dbReference type="Gene3D" id="3.40.50.300">
    <property type="entry name" value="P-loop containing nucleotide triphosphate hydrolases"/>
    <property type="match status" value="1"/>
</dbReference>
<dbReference type="EMBL" id="JAABLP010000002">
    <property type="protein sequence ID" value="NBN63317.1"/>
    <property type="molecule type" value="Genomic_DNA"/>
</dbReference>
<dbReference type="InterPro" id="IPR051396">
    <property type="entry name" value="Bact_Antivir_Def_Nuclease"/>
</dbReference>
<evidence type="ECO:0000313" key="2">
    <source>
        <dbReference type="EMBL" id="NBN63317.1"/>
    </source>
</evidence>
<protein>
    <submittedName>
        <fullName evidence="2">AAA family ATPase</fullName>
    </submittedName>
</protein>
<sequence>MATLEISKFSSIKHASVNIKKVNVIIGPQGSGKSVITKLVYFFNDILPRILFCAEDDYSLADFKRSIEKAFSLWFPPQAWGNERFKIDYTDGKFNVRIMRKISSGNFSDEVAIRLSKWTEEIYNSSLDSFNKAKDEINSSEEMDRYESSSSIDLLFRIRNSIWSRIERTSETEAVRSQIFIPAGRAFFTSIGKMVAGLEQGVSLDPATLRFARLFANWRDRPLYIPKYLLEQEFQGKRKSLMNDFFGGLVHVKRDNEFIEMQDGRKVPFSSLSSGQQELLPIWFFLDHIMSIDERTKKTSERIGPRKRESSLSEIIYIEEPEAHLFPKAQCNLINVLVSNLIGNTKHRKLLVTTHSPYILSRLNVLLKAGEISRNKRLRNNLSKIVSKDTWIQLSDFSALQISDGKVSSIIDNDEGLIDARFLDQVSDVISEDFGALLDLEDPL</sequence>
<keyword evidence="3" id="KW-1185">Reference proteome</keyword>
<proteinExistence type="predicted"/>
<reference evidence="2 3" key="1">
    <citation type="submission" date="2020-01" db="EMBL/GenBank/DDBJ databases">
        <authorList>
            <person name="Peng S.Y."/>
            <person name="Li J."/>
            <person name="Wang M."/>
            <person name="Wang L."/>
            <person name="Wang C.Q."/>
            <person name="Wang J.R."/>
        </authorList>
    </citation>
    <scope>NUCLEOTIDE SEQUENCE [LARGE SCALE GENOMIC DNA]</scope>
    <source>
        <strain evidence="2 3">XCT-34</strain>
    </source>
</reference>
<comment type="caution">
    <text evidence="2">The sequence shown here is derived from an EMBL/GenBank/DDBJ whole genome shotgun (WGS) entry which is preliminary data.</text>
</comment>